<keyword evidence="14" id="KW-0131">Cell cycle</keyword>
<keyword evidence="9" id="KW-0498">Mitosis</keyword>
<feature type="non-terminal residue" evidence="18">
    <location>
        <position position="68"/>
    </location>
</feature>
<gene>
    <name evidence="18" type="ORF">WICANDRAFT_20322</name>
</gene>
<evidence type="ECO:0000256" key="16">
    <source>
        <dbReference type="ARBA" id="ARBA00044179"/>
    </source>
</evidence>
<reference evidence="18 19" key="1">
    <citation type="journal article" date="2016" name="Proc. Natl. Acad. Sci. U.S.A.">
        <title>Comparative genomics of biotechnologically important yeasts.</title>
        <authorList>
            <person name="Riley R."/>
            <person name="Haridas S."/>
            <person name="Wolfe K.H."/>
            <person name="Lopes M.R."/>
            <person name="Hittinger C.T."/>
            <person name="Goeker M."/>
            <person name="Salamov A.A."/>
            <person name="Wisecaver J.H."/>
            <person name="Long T.M."/>
            <person name="Calvey C.H."/>
            <person name="Aerts A.L."/>
            <person name="Barry K.W."/>
            <person name="Choi C."/>
            <person name="Clum A."/>
            <person name="Coughlan A.Y."/>
            <person name="Deshpande S."/>
            <person name="Douglass A.P."/>
            <person name="Hanson S.J."/>
            <person name="Klenk H.-P."/>
            <person name="LaButti K.M."/>
            <person name="Lapidus A."/>
            <person name="Lindquist E.A."/>
            <person name="Lipzen A.M."/>
            <person name="Meier-Kolthoff J.P."/>
            <person name="Ohm R.A."/>
            <person name="Otillar R.P."/>
            <person name="Pangilinan J.L."/>
            <person name="Peng Y."/>
            <person name="Rokas A."/>
            <person name="Rosa C.A."/>
            <person name="Scheuner C."/>
            <person name="Sibirny A.A."/>
            <person name="Slot J.C."/>
            <person name="Stielow J.B."/>
            <person name="Sun H."/>
            <person name="Kurtzman C.P."/>
            <person name="Blackwell M."/>
            <person name="Grigoriev I.V."/>
            <person name="Jeffries T.W."/>
        </authorList>
    </citation>
    <scope>NUCLEOTIDE SEQUENCE [LARGE SCALE GENOMIC DNA]</scope>
    <source>
        <strain evidence="19">ATCC 58044 / CBS 1984 / NCYC 433 / NRRL Y-366-8</strain>
    </source>
</reference>
<dbReference type="STRING" id="683960.A0A1E3P931"/>
<evidence type="ECO:0000256" key="8">
    <source>
        <dbReference type="ARBA" id="ARBA00022701"/>
    </source>
</evidence>
<evidence type="ECO:0000256" key="5">
    <source>
        <dbReference type="ARBA" id="ARBA00022454"/>
    </source>
</evidence>
<keyword evidence="11" id="KW-0995">Kinetochore</keyword>
<organism evidence="18 19">
    <name type="scientific">Wickerhamomyces anomalus (strain ATCC 58044 / CBS 1984 / NCYC 433 / NRRL Y-366-8)</name>
    <name type="common">Yeast</name>
    <name type="synonym">Hansenula anomala</name>
    <dbReference type="NCBI Taxonomy" id="683960"/>
    <lineage>
        <taxon>Eukaryota</taxon>
        <taxon>Fungi</taxon>
        <taxon>Dikarya</taxon>
        <taxon>Ascomycota</taxon>
        <taxon>Saccharomycotina</taxon>
        <taxon>Saccharomycetes</taxon>
        <taxon>Phaffomycetales</taxon>
        <taxon>Wickerhamomycetaceae</taxon>
        <taxon>Wickerhamomyces</taxon>
    </lineage>
</organism>
<dbReference type="Proteomes" id="UP000094112">
    <property type="component" value="Unassembled WGS sequence"/>
</dbReference>
<keyword evidence="15" id="KW-0137">Centromere</keyword>
<dbReference type="PANTHER" id="PTHR28017">
    <property type="entry name" value="DASH COMPLEX SUBUNIT DAD3"/>
    <property type="match status" value="1"/>
</dbReference>
<proteinExistence type="inferred from homology"/>
<dbReference type="GO" id="GO:0051010">
    <property type="term" value="F:microtubule plus-end binding"/>
    <property type="evidence" value="ECO:0007669"/>
    <property type="project" value="TreeGrafter"/>
</dbReference>
<dbReference type="OrthoDB" id="2443965at2759"/>
<keyword evidence="10" id="KW-0159">Chromosome partition</keyword>
<dbReference type="Pfam" id="PF08656">
    <property type="entry name" value="DASH_Dad3"/>
    <property type="match status" value="1"/>
</dbReference>
<keyword evidence="6" id="KW-0963">Cytoplasm</keyword>
<comment type="similarity">
    <text evidence="4">Belongs to the DASH complex DAD3 family.</text>
</comment>
<evidence type="ECO:0000256" key="2">
    <source>
        <dbReference type="ARBA" id="ARBA00004186"/>
    </source>
</evidence>
<dbReference type="PANTHER" id="PTHR28017:SF1">
    <property type="entry name" value="DASH COMPLEX SUBUNIT DAD3"/>
    <property type="match status" value="1"/>
</dbReference>
<dbReference type="GO" id="GO:0072686">
    <property type="term" value="C:mitotic spindle"/>
    <property type="evidence" value="ECO:0007669"/>
    <property type="project" value="InterPro"/>
</dbReference>
<evidence type="ECO:0000313" key="19">
    <source>
        <dbReference type="Proteomes" id="UP000094112"/>
    </source>
</evidence>
<evidence type="ECO:0000256" key="6">
    <source>
        <dbReference type="ARBA" id="ARBA00022490"/>
    </source>
</evidence>
<keyword evidence="19" id="KW-1185">Reference proteome</keyword>
<accession>A0A1E3P931</accession>
<keyword evidence="13" id="KW-0539">Nucleus</keyword>
<keyword evidence="7" id="KW-0132">Cell division</keyword>
<dbReference type="AlphaFoldDB" id="A0A1E3P931"/>
<dbReference type="RefSeq" id="XP_019040931.1">
    <property type="nucleotide sequence ID" value="XM_019180865.1"/>
</dbReference>
<evidence type="ECO:0000256" key="1">
    <source>
        <dbReference type="ARBA" id="ARBA00004123"/>
    </source>
</evidence>
<feature type="non-terminal residue" evidence="18">
    <location>
        <position position="1"/>
    </location>
</feature>
<evidence type="ECO:0000256" key="14">
    <source>
        <dbReference type="ARBA" id="ARBA00023306"/>
    </source>
</evidence>
<evidence type="ECO:0000313" key="18">
    <source>
        <dbReference type="EMBL" id="ODQ61724.1"/>
    </source>
</evidence>
<dbReference type="GO" id="GO:0005874">
    <property type="term" value="C:microtubule"/>
    <property type="evidence" value="ECO:0007669"/>
    <property type="project" value="UniProtKB-KW"/>
</dbReference>
<dbReference type="EMBL" id="KV454208">
    <property type="protein sequence ID" value="ODQ61724.1"/>
    <property type="molecule type" value="Genomic_DNA"/>
</dbReference>
<comment type="subcellular location">
    <subcellularLocation>
        <location evidence="3">Chromosome</location>
        <location evidence="3">Centromere</location>
        <location evidence="3">Kinetochore</location>
    </subcellularLocation>
    <subcellularLocation>
        <location evidence="2">Cytoplasm</location>
        <location evidence="2">Cytoskeleton</location>
        <location evidence="2">Spindle</location>
    </subcellularLocation>
    <subcellularLocation>
        <location evidence="1">Nucleus</location>
    </subcellularLocation>
</comment>
<dbReference type="InterPro" id="IPR013965">
    <property type="entry name" value="DASH_Dad3"/>
</dbReference>
<evidence type="ECO:0000256" key="15">
    <source>
        <dbReference type="ARBA" id="ARBA00023328"/>
    </source>
</evidence>
<evidence type="ECO:0000256" key="17">
    <source>
        <dbReference type="ARBA" id="ARBA00044305"/>
    </source>
</evidence>
<protein>
    <recommendedName>
        <fullName evidence="16">DASH complex subunit DAD3</fullName>
    </recommendedName>
    <alternativeName>
        <fullName evidence="17">Outer kinetochore protein DAD3</fullName>
    </alternativeName>
</protein>
<dbReference type="GO" id="GO:0042729">
    <property type="term" value="C:DASH complex"/>
    <property type="evidence" value="ECO:0007669"/>
    <property type="project" value="InterPro"/>
</dbReference>
<evidence type="ECO:0000256" key="10">
    <source>
        <dbReference type="ARBA" id="ARBA00022829"/>
    </source>
</evidence>
<keyword evidence="8" id="KW-0493">Microtubule</keyword>
<keyword evidence="12" id="KW-0206">Cytoskeleton</keyword>
<dbReference type="GO" id="GO:0051301">
    <property type="term" value="P:cell division"/>
    <property type="evidence" value="ECO:0007669"/>
    <property type="project" value="UniProtKB-KW"/>
</dbReference>
<name>A0A1E3P931_WICAA</name>
<evidence type="ECO:0000256" key="7">
    <source>
        <dbReference type="ARBA" id="ARBA00022618"/>
    </source>
</evidence>
<dbReference type="GeneID" id="30198111"/>
<keyword evidence="5" id="KW-0158">Chromosome</keyword>
<evidence type="ECO:0000256" key="9">
    <source>
        <dbReference type="ARBA" id="ARBA00022776"/>
    </source>
</evidence>
<evidence type="ECO:0000256" key="3">
    <source>
        <dbReference type="ARBA" id="ARBA00004629"/>
    </source>
</evidence>
<evidence type="ECO:0000256" key="12">
    <source>
        <dbReference type="ARBA" id="ARBA00023212"/>
    </source>
</evidence>
<evidence type="ECO:0000256" key="11">
    <source>
        <dbReference type="ARBA" id="ARBA00022838"/>
    </source>
</evidence>
<evidence type="ECO:0000256" key="13">
    <source>
        <dbReference type="ARBA" id="ARBA00023242"/>
    </source>
</evidence>
<sequence length="68" mass="7869">QLTELETKVLIQYQNLAKRLNHLAQVINKLINQPSTKLLENLQLIESKISLVFTLFKGAVYSLFLQQE</sequence>
<evidence type="ECO:0000256" key="4">
    <source>
        <dbReference type="ARBA" id="ARBA00006277"/>
    </source>
</evidence>
<dbReference type="GO" id="GO:0008608">
    <property type="term" value="P:attachment of spindle microtubules to kinetochore"/>
    <property type="evidence" value="ECO:0007669"/>
    <property type="project" value="InterPro"/>
</dbReference>